<dbReference type="InterPro" id="IPR036388">
    <property type="entry name" value="WH-like_DNA-bd_sf"/>
</dbReference>
<dbReference type="SMART" id="SM00419">
    <property type="entry name" value="HTH_CRP"/>
    <property type="match status" value="1"/>
</dbReference>
<keyword evidence="1" id="KW-0805">Transcription regulation</keyword>
<dbReference type="InterPro" id="IPR050397">
    <property type="entry name" value="Env_Response_Regulators"/>
</dbReference>
<feature type="domain" description="HTH crp-type" evidence="5">
    <location>
        <begin position="141"/>
        <end position="212"/>
    </location>
</feature>
<dbReference type="PROSITE" id="PS00889">
    <property type="entry name" value="CNMP_BINDING_2"/>
    <property type="match status" value="1"/>
</dbReference>
<dbReference type="InterPro" id="IPR014710">
    <property type="entry name" value="RmlC-like_jellyroll"/>
</dbReference>
<dbReference type="SMART" id="SM00100">
    <property type="entry name" value="cNMP"/>
    <property type="match status" value="1"/>
</dbReference>
<protein>
    <submittedName>
        <fullName evidence="6">Crp/Fnr family transcriptional regulator</fullName>
    </submittedName>
</protein>
<dbReference type="PANTHER" id="PTHR24567:SF74">
    <property type="entry name" value="HTH-TYPE TRANSCRIPTIONAL REGULATOR ARCR"/>
    <property type="match status" value="1"/>
</dbReference>
<dbReference type="PROSITE" id="PS50042">
    <property type="entry name" value="CNMP_BINDING_3"/>
    <property type="match status" value="1"/>
</dbReference>
<sequence>MEWPLLASLAEDDRRAVLAATRLRRFARSEVVVHEGDPADSLHLVESGRLAVRVSTSGGERATLNILGPGDYFGELSLLDGRPPVRSASIVALEAAQTRSLPASTFRELRDRSRGAQQLLLALLARRVEELSARVVEVMYEGLDRRVHRRLHELAELYADGAPGPVVVPLTQELLAELVGGTRPSVNQVLQRLVAQGVVDLGRGRITVVDRATLARKAG</sequence>
<keyword evidence="2" id="KW-0238">DNA-binding</keyword>
<dbReference type="InterPro" id="IPR036390">
    <property type="entry name" value="WH_DNA-bd_sf"/>
</dbReference>
<evidence type="ECO:0000313" key="6">
    <source>
        <dbReference type="EMBL" id="GAA2123387.1"/>
    </source>
</evidence>
<dbReference type="PANTHER" id="PTHR24567">
    <property type="entry name" value="CRP FAMILY TRANSCRIPTIONAL REGULATORY PROTEIN"/>
    <property type="match status" value="1"/>
</dbReference>
<feature type="domain" description="Cyclic nucleotide-binding" evidence="4">
    <location>
        <begin position="5"/>
        <end position="127"/>
    </location>
</feature>
<dbReference type="SUPFAM" id="SSF46785">
    <property type="entry name" value="Winged helix' DNA-binding domain"/>
    <property type="match status" value="1"/>
</dbReference>
<dbReference type="InterPro" id="IPR012318">
    <property type="entry name" value="HTH_CRP"/>
</dbReference>
<evidence type="ECO:0000259" key="5">
    <source>
        <dbReference type="PROSITE" id="PS51063"/>
    </source>
</evidence>
<dbReference type="Proteomes" id="UP001500575">
    <property type="component" value="Unassembled WGS sequence"/>
</dbReference>
<dbReference type="EMBL" id="BAAAQQ010000011">
    <property type="protein sequence ID" value="GAA2123387.1"/>
    <property type="molecule type" value="Genomic_DNA"/>
</dbReference>
<dbReference type="Gene3D" id="2.60.120.10">
    <property type="entry name" value="Jelly Rolls"/>
    <property type="match status" value="1"/>
</dbReference>
<dbReference type="InterPro" id="IPR000595">
    <property type="entry name" value="cNMP-bd_dom"/>
</dbReference>
<evidence type="ECO:0000256" key="2">
    <source>
        <dbReference type="ARBA" id="ARBA00023125"/>
    </source>
</evidence>
<gene>
    <name evidence="6" type="ORF">GCM10009843_19070</name>
</gene>
<evidence type="ECO:0000259" key="4">
    <source>
        <dbReference type="PROSITE" id="PS50042"/>
    </source>
</evidence>
<evidence type="ECO:0000256" key="3">
    <source>
        <dbReference type="ARBA" id="ARBA00023163"/>
    </source>
</evidence>
<proteinExistence type="predicted"/>
<keyword evidence="3" id="KW-0804">Transcription</keyword>
<organism evidence="6 7">
    <name type="scientific">Nocardioides bigeumensis</name>
    <dbReference type="NCBI Taxonomy" id="433657"/>
    <lineage>
        <taxon>Bacteria</taxon>
        <taxon>Bacillati</taxon>
        <taxon>Actinomycetota</taxon>
        <taxon>Actinomycetes</taxon>
        <taxon>Propionibacteriales</taxon>
        <taxon>Nocardioidaceae</taxon>
        <taxon>Nocardioides</taxon>
    </lineage>
</organism>
<accession>A0ABN2Y8I7</accession>
<dbReference type="Gene3D" id="1.10.10.10">
    <property type="entry name" value="Winged helix-like DNA-binding domain superfamily/Winged helix DNA-binding domain"/>
    <property type="match status" value="1"/>
</dbReference>
<dbReference type="PRINTS" id="PR00103">
    <property type="entry name" value="CAMPKINASE"/>
</dbReference>
<dbReference type="PROSITE" id="PS51063">
    <property type="entry name" value="HTH_CRP_2"/>
    <property type="match status" value="1"/>
</dbReference>
<reference evidence="6 7" key="1">
    <citation type="journal article" date="2019" name="Int. J. Syst. Evol. Microbiol.">
        <title>The Global Catalogue of Microorganisms (GCM) 10K type strain sequencing project: providing services to taxonomists for standard genome sequencing and annotation.</title>
        <authorList>
            <consortium name="The Broad Institute Genomics Platform"/>
            <consortium name="The Broad Institute Genome Sequencing Center for Infectious Disease"/>
            <person name="Wu L."/>
            <person name="Ma J."/>
        </authorList>
    </citation>
    <scope>NUCLEOTIDE SEQUENCE [LARGE SCALE GENOMIC DNA]</scope>
    <source>
        <strain evidence="6 7">JCM 16021</strain>
    </source>
</reference>
<dbReference type="Pfam" id="PF13545">
    <property type="entry name" value="HTH_Crp_2"/>
    <property type="match status" value="1"/>
</dbReference>
<dbReference type="InterPro" id="IPR018488">
    <property type="entry name" value="cNMP-bd_CS"/>
</dbReference>
<dbReference type="RefSeq" id="WP_344303472.1">
    <property type="nucleotide sequence ID" value="NZ_BAAAQQ010000011.1"/>
</dbReference>
<dbReference type="Pfam" id="PF00027">
    <property type="entry name" value="cNMP_binding"/>
    <property type="match status" value="1"/>
</dbReference>
<name>A0ABN2Y8I7_9ACTN</name>
<keyword evidence="7" id="KW-1185">Reference proteome</keyword>
<dbReference type="SUPFAM" id="SSF51206">
    <property type="entry name" value="cAMP-binding domain-like"/>
    <property type="match status" value="1"/>
</dbReference>
<dbReference type="InterPro" id="IPR018490">
    <property type="entry name" value="cNMP-bd_dom_sf"/>
</dbReference>
<dbReference type="CDD" id="cd00038">
    <property type="entry name" value="CAP_ED"/>
    <property type="match status" value="1"/>
</dbReference>
<evidence type="ECO:0000256" key="1">
    <source>
        <dbReference type="ARBA" id="ARBA00023015"/>
    </source>
</evidence>
<comment type="caution">
    <text evidence="6">The sequence shown here is derived from an EMBL/GenBank/DDBJ whole genome shotgun (WGS) entry which is preliminary data.</text>
</comment>
<evidence type="ECO:0000313" key="7">
    <source>
        <dbReference type="Proteomes" id="UP001500575"/>
    </source>
</evidence>